<sequence length="106" mass="12007">MYPIASVLNIWEPWLSLMTTGKERSTELSVKITRVWFPPQPGLLWPGAADHMANFTFFRVSVDCHLGNLPMIPSMRGGGLTLEYYQTFGLDLPEQTCDSLIFAWTP</sequence>
<dbReference type="Proteomes" id="UP001558613">
    <property type="component" value="Unassembled WGS sequence"/>
</dbReference>
<dbReference type="EMBL" id="JAYMGO010000025">
    <property type="protein sequence ID" value="KAL1247893.1"/>
    <property type="molecule type" value="Genomic_DNA"/>
</dbReference>
<organism evidence="1 2">
    <name type="scientific">Cirrhinus molitorella</name>
    <name type="common">mud carp</name>
    <dbReference type="NCBI Taxonomy" id="172907"/>
    <lineage>
        <taxon>Eukaryota</taxon>
        <taxon>Metazoa</taxon>
        <taxon>Chordata</taxon>
        <taxon>Craniata</taxon>
        <taxon>Vertebrata</taxon>
        <taxon>Euteleostomi</taxon>
        <taxon>Actinopterygii</taxon>
        <taxon>Neopterygii</taxon>
        <taxon>Teleostei</taxon>
        <taxon>Ostariophysi</taxon>
        <taxon>Cypriniformes</taxon>
        <taxon>Cyprinidae</taxon>
        <taxon>Labeoninae</taxon>
        <taxon>Labeonini</taxon>
        <taxon>Cirrhinus</taxon>
    </lineage>
</organism>
<comment type="caution">
    <text evidence="1">The sequence shown here is derived from an EMBL/GenBank/DDBJ whole genome shotgun (WGS) entry which is preliminary data.</text>
</comment>
<name>A0ABR3L8P3_9TELE</name>
<keyword evidence="2" id="KW-1185">Reference proteome</keyword>
<gene>
    <name evidence="1" type="ORF">QQF64_023269</name>
</gene>
<proteinExistence type="predicted"/>
<accession>A0ABR3L8P3</accession>
<protein>
    <submittedName>
        <fullName evidence="1">Uncharacterized protein</fullName>
    </submittedName>
</protein>
<reference evidence="1 2" key="1">
    <citation type="submission" date="2023-09" db="EMBL/GenBank/DDBJ databases">
        <authorList>
            <person name="Wang M."/>
        </authorList>
    </citation>
    <scope>NUCLEOTIDE SEQUENCE [LARGE SCALE GENOMIC DNA]</scope>
    <source>
        <strain evidence="1">GT-2023</strain>
        <tissue evidence="1">Liver</tissue>
    </source>
</reference>
<evidence type="ECO:0000313" key="1">
    <source>
        <dbReference type="EMBL" id="KAL1247893.1"/>
    </source>
</evidence>
<evidence type="ECO:0000313" key="2">
    <source>
        <dbReference type="Proteomes" id="UP001558613"/>
    </source>
</evidence>